<keyword evidence="2 4" id="KW-0040">ANK repeat</keyword>
<evidence type="ECO:0000256" key="4">
    <source>
        <dbReference type="PROSITE-ProRule" id="PRU00023"/>
    </source>
</evidence>
<organism evidence="6 7">
    <name type="scientific">Naganishia liquefaciens</name>
    <dbReference type="NCBI Taxonomy" id="104408"/>
    <lineage>
        <taxon>Eukaryota</taxon>
        <taxon>Fungi</taxon>
        <taxon>Dikarya</taxon>
        <taxon>Basidiomycota</taxon>
        <taxon>Agaricomycotina</taxon>
        <taxon>Tremellomycetes</taxon>
        <taxon>Filobasidiales</taxon>
        <taxon>Filobasidiaceae</taxon>
        <taxon>Naganishia</taxon>
    </lineage>
</organism>
<dbReference type="Gene3D" id="1.25.40.20">
    <property type="entry name" value="Ankyrin repeat-containing domain"/>
    <property type="match status" value="1"/>
</dbReference>
<sequence length="241" mass="26238">MTDHTLDPSLLDSHFHNAAAWLSSTPAAGNLATETKLEIYGLFKTATIGFQPNVPAPGFFSGPAAKAKHAAWKTQGEKYQRMAQDDSNETQDDAAFLATGQARAKSRYIEIAKEIGWSVPVEGEEENSKGSGMGMKVSTMRQEESPSGETDGVLPVHDAAAEGDLSALKRELARNPSSLNAQDSMGLTPLHLASDRGHVDAVRYLLESGADRMLKDSEDLLAYDMAKDLDRREIMRMLEEQ</sequence>
<feature type="repeat" description="ANK" evidence="4">
    <location>
        <begin position="185"/>
        <end position="217"/>
    </location>
</feature>
<dbReference type="OrthoDB" id="341259at2759"/>
<reference evidence="6" key="1">
    <citation type="submission" date="2020-07" db="EMBL/GenBank/DDBJ databases">
        <title>Draft Genome Sequence of a Deep-Sea Yeast, Naganishia (Cryptococcus) liquefaciens strain N6.</title>
        <authorList>
            <person name="Han Y.W."/>
            <person name="Kajitani R."/>
            <person name="Morimoto H."/>
            <person name="Parhat M."/>
            <person name="Tsubouchi H."/>
            <person name="Bakenova O."/>
            <person name="Ogata M."/>
            <person name="Argunhan B."/>
            <person name="Aoki R."/>
            <person name="Kajiwara S."/>
            <person name="Itoh T."/>
            <person name="Iwasaki H."/>
        </authorList>
    </citation>
    <scope>NUCLEOTIDE SEQUENCE</scope>
    <source>
        <strain evidence="6">N6</strain>
    </source>
</reference>
<evidence type="ECO:0000259" key="5">
    <source>
        <dbReference type="PROSITE" id="PS51228"/>
    </source>
</evidence>
<keyword evidence="1" id="KW-0677">Repeat</keyword>
<dbReference type="GO" id="GO:0000062">
    <property type="term" value="F:fatty-acyl-CoA binding"/>
    <property type="evidence" value="ECO:0007669"/>
    <property type="project" value="InterPro"/>
</dbReference>
<proteinExistence type="predicted"/>
<evidence type="ECO:0000313" key="7">
    <source>
        <dbReference type="Proteomes" id="UP000620104"/>
    </source>
</evidence>
<evidence type="ECO:0000313" key="6">
    <source>
        <dbReference type="EMBL" id="GHJ88535.1"/>
    </source>
</evidence>
<dbReference type="PROSITE" id="PS51228">
    <property type="entry name" value="ACB_2"/>
    <property type="match status" value="1"/>
</dbReference>
<accession>A0A8H3TWJ6</accession>
<dbReference type="InterPro" id="IPR014352">
    <property type="entry name" value="FERM/acyl-CoA-bd_prot_sf"/>
</dbReference>
<dbReference type="InterPro" id="IPR036770">
    <property type="entry name" value="Ankyrin_rpt-contain_sf"/>
</dbReference>
<dbReference type="InterPro" id="IPR000582">
    <property type="entry name" value="Acyl-CoA-binding_protein"/>
</dbReference>
<dbReference type="Pfam" id="PF12796">
    <property type="entry name" value="Ank_2"/>
    <property type="match status" value="1"/>
</dbReference>
<dbReference type="Proteomes" id="UP000620104">
    <property type="component" value="Unassembled WGS sequence"/>
</dbReference>
<dbReference type="Gene3D" id="1.20.80.10">
    <property type="match status" value="1"/>
</dbReference>
<dbReference type="EMBL" id="BLZA01000030">
    <property type="protein sequence ID" value="GHJ88535.1"/>
    <property type="molecule type" value="Genomic_DNA"/>
</dbReference>
<dbReference type="SMART" id="SM00248">
    <property type="entry name" value="ANK"/>
    <property type="match status" value="2"/>
</dbReference>
<dbReference type="SUPFAM" id="SSF47027">
    <property type="entry name" value="Acyl-CoA binding protein"/>
    <property type="match status" value="1"/>
</dbReference>
<evidence type="ECO:0000256" key="2">
    <source>
        <dbReference type="ARBA" id="ARBA00023043"/>
    </source>
</evidence>
<dbReference type="SUPFAM" id="SSF48403">
    <property type="entry name" value="Ankyrin repeat"/>
    <property type="match status" value="1"/>
</dbReference>
<dbReference type="PANTHER" id="PTHR24119:SF0">
    <property type="entry name" value="ACYL-COA-BINDING DOMAIN-CONTAINING PROTEIN 6"/>
    <property type="match status" value="1"/>
</dbReference>
<dbReference type="AlphaFoldDB" id="A0A8H3TWJ6"/>
<evidence type="ECO:0000256" key="3">
    <source>
        <dbReference type="ARBA" id="ARBA00023121"/>
    </source>
</evidence>
<protein>
    <recommendedName>
        <fullName evidence="5">ACB domain-containing protein</fullName>
    </recommendedName>
</protein>
<dbReference type="InterPro" id="IPR002110">
    <property type="entry name" value="Ankyrin_rpt"/>
</dbReference>
<keyword evidence="3" id="KW-0446">Lipid-binding</keyword>
<keyword evidence="7" id="KW-1185">Reference proteome</keyword>
<feature type="repeat" description="ANK" evidence="4">
    <location>
        <begin position="151"/>
        <end position="184"/>
    </location>
</feature>
<dbReference type="Pfam" id="PF00887">
    <property type="entry name" value="ACBP"/>
    <property type="match status" value="1"/>
</dbReference>
<comment type="caution">
    <text evidence="6">The sequence shown here is derived from an EMBL/GenBank/DDBJ whole genome shotgun (WGS) entry which is preliminary data.</text>
</comment>
<name>A0A8H3TWJ6_9TREE</name>
<gene>
    <name evidence="6" type="ORF">NliqN6_4937</name>
</gene>
<dbReference type="InterPro" id="IPR035984">
    <property type="entry name" value="Acyl-CoA-binding_sf"/>
</dbReference>
<feature type="domain" description="ACB" evidence="5">
    <location>
        <begin position="11"/>
        <end position="121"/>
    </location>
</feature>
<dbReference type="PROSITE" id="PS50297">
    <property type="entry name" value="ANK_REP_REGION"/>
    <property type="match status" value="1"/>
</dbReference>
<evidence type="ECO:0000256" key="1">
    <source>
        <dbReference type="ARBA" id="ARBA00022737"/>
    </source>
</evidence>
<dbReference type="PANTHER" id="PTHR24119">
    <property type="entry name" value="ACYL-COA-BINDING DOMAIN-CONTAINING PROTEIN 6"/>
    <property type="match status" value="1"/>
</dbReference>
<dbReference type="PROSITE" id="PS50088">
    <property type="entry name" value="ANK_REPEAT"/>
    <property type="match status" value="2"/>
</dbReference>